<reference evidence="3" key="1">
    <citation type="submission" date="2022-11" db="UniProtKB">
        <authorList>
            <consortium name="WormBaseParasite"/>
        </authorList>
    </citation>
    <scope>IDENTIFICATION</scope>
</reference>
<proteinExistence type="predicted"/>
<protein>
    <submittedName>
        <fullName evidence="3">Uncharacterized protein</fullName>
    </submittedName>
</protein>
<keyword evidence="2" id="KW-1185">Reference proteome</keyword>
<dbReference type="Proteomes" id="UP000887577">
    <property type="component" value="Unplaced"/>
</dbReference>
<evidence type="ECO:0000256" key="1">
    <source>
        <dbReference type="SAM" id="MobiDB-lite"/>
    </source>
</evidence>
<feature type="region of interest" description="Disordered" evidence="1">
    <location>
        <begin position="188"/>
        <end position="236"/>
    </location>
</feature>
<organism evidence="2 3">
    <name type="scientific">Panagrolaimus superbus</name>
    <dbReference type="NCBI Taxonomy" id="310955"/>
    <lineage>
        <taxon>Eukaryota</taxon>
        <taxon>Metazoa</taxon>
        <taxon>Ecdysozoa</taxon>
        <taxon>Nematoda</taxon>
        <taxon>Chromadorea</taxon>
        <taxon>Rhabditida</taxon>
        <taxon>Tylenchina</taxon>
        <taxon>Panagrolaimomorpha</taxon>
        <taxon>Panagrolaimoidea</taxon>
        <taxon>Panagrolaimidae</taxon>
        <taxon>Panagrolaimus</taxon>
    </lineage>
</organism>
<name>A0A914YUU4_9BILA</name>
<accession>A0A914YUU4</accession>
<sequence>MTSLFDIPEIEEHLPVSSASELNIVIPEKDAILQQNDEYHQQQDQQQTIIDDRISTSSKLSIASTSDSILEGATTVSSGNEDNENYGNDVINRNETLTPSTPTDQPKRKRKRDAKDIIRLIPSLISTNNDGSEYLSKNTSSNESSFHTSPEPLNLEQIVEKHGQFQQEHPKPLFTNLLQHSFSISALAESTTPTSPQPSSFPSSPQSLSPRSTSGGCDTSSLPFPPGWNHKKGKYF</sequence>
<evidence type="ECO:0000313" key="2">
    <source>
        <dbReference type="Proteomes" id="UP000887577"/>
    </source>
</evidence>
<feature type="compositionally biased region" description="Polar residues" evidence="1">
    <location>
        <begin position="91"/>
        <end position="104"/>
    </location>
</feature>
<feature type="region of interest" description="Disordered" evidence="1">
    <location>
        <begin position="73"/>
        <end position="115"/>
    </location>
</feature>
<dbReference type="WBParaSite" id="PSU_v2.g3745.t1">
    <property type="protein sequence ID" value="PSU_v2.g3745.t1"/>
    <property type="gene ID" value="PSU_v2.g3745"/>
</dbReference>
<dbReference type="AlphaFoldDB" id="A0A914YUU4"/>
<feature type="compositionally biased region" description="Polar residues" evidence="1">
    <location>
        <begin position="128"/>
        <end position="148"/>
    </location>
</feature>
<feature type="compositionally biased region" description="Low complexity" evidence="1">
    <location>
        <begin position="190"/>
        <end position="214"/>
    </location>
</feature>
<feature type="region of interest" description="Disordered" evidence="1">
    <location>
        <begin position="128"/>
        <end position="150"/>
    </location>
</feature>
<evidence type="ECO:0000313" key="3">
    <source>
        <dbReference type="WBParaSite" id="PSU_v2.g3745.t1"/>
    </source>
</evidence>